<dbReference type="SUPFAM" id="SSF48371">
    <property type="entry name" value="ARM repeat"/>
    <property type="match status" value="1"/>
</dbReference>
<protein>
    <submittedName>
        <fullName evidence="1">Uncharacterized protein</fullName>
    </submittedName>
</protein>
<dbReference type="AlphaFoldDB" id="A0A7V4WLL2"/>
<organism evidence="1">
    <name type="scientific">Candidatus Caldatribacterium saccharofermentans</name>
    <dbReference type="NCBI Taxonomy" id="1454753"/>
    <lineage>
        <taxon>Bacteria</taxon>
        <taxon>Pseudomonadati</taxon>
        <taxon>Atribacterota</taxon>
        <taxon>Atribacteria</taxon>
        <taxon>Atribacterales</taxon>
        <taxon>Candidatus Caldatribacteriaceae</taxon>
        <taxon>Candidatus Caldatribacterium</taxon>
    </lineage>
</organism>
<name>A0A7V4WLL2_9BACT</name>
<dbReference type="EMBL" id="DTIY01000045">
    <property type="protein sequence ID" value="HGY39542.1"/>
    <property type="molecule type" value="Genomic_DNA"/>
</dbReference>
<reference evidence="1" key="1">
    <citation type="journal article" date="2020" name="mSystems">
        <title>Genome- and Community-Level Interaction Insights into Carbon Utilization and Element Cycling Functions of Hydrothermarchaeota in Hydrothermal Sediment.</title>
        <authorList>
            <person name="Zhou Z."/>
            <person name="Liu Y."/>
            <person name="Xu W."/>
            <person name="Pan J."/>
            <person name="Luo Z.H."/>
            <person name="Li M."/>
        </authorList>
    </citation>
    <scope>NUCLEOTIDE SEQUENCE [LARGE SCALE GENOMIC DNA]</scope>
    <source>
        <strain evidence="1">SpSt-82</strain>
    </source>
</reference>
<accession>A0A7V4WLL2</accession>
<evidence type="ECO:0000313" key="1">
    <source>
        <dbReference type="EMBL" id="HGY39542.1"/>
    </source>
</evidence>
<proteinExistence type="predicted"/>
<comment type="caution">
    <text evidence="1">The sequence shown here is derived from an EMBL/GenBank/DDBJ whole genome shotgun (WGS) entry which is preliminary data.</text>
</comment>
<gene>
    <name evidence="1" type="ORF">ENW11_07060</name>
</gene>
<sequence length="1098" mass="127008">MDSIPPSRALPYQFKDPRQQEIYESLDRLVSSGIAEYYKDACELMDNPEVLATTAHLVAHLLREIESAIRSVLISTFEVSLGNTQKGTKERNHKEEIRAILAALNVSPDSPMAQRWLRLAGCFHRFAHRDALHPPRRATDEEFEKFWDDIQDVLSGILKVLQDHYASALAKLDELLQNPSPTKDDFSKLRNEIPFTPVTRSYFFRGCHHPKWIEYLEEEAAKVSLLRQEVEYLKEMAGTNPEGVSRVLLKALEKQKQDWETLVLILESINSLPAELSARFSPYVKQWTAYPDFITLWASDLGVFVFRLAQNGFTQEAREVVDSVLRFLVGLAESTDSPASDETMRLYAYQEIFRKHFPDLARHLGFDFLRLLGDVLTAKLTQEYEEPAHEFSEIWRPMIARAPQHSTDDFLDTLIDDVCEVAGLLIKESLVPLQETLGYLESNPWPLFRRIALHLLRVFPERDLVASHLQNPSILRDQRMFREYGLLLRERFSSLFKEEQEKILRFIAEGPGSGVSGLSEEEKEIYLGVWQRNRLYWIKDFLSGEWQERYRELVAKHGEPEELESPEFIRVGWGPKSPKSAEELRKMSVEEVIDFLKTWEPTPGRPLEIIPPSPEGLGRELQKAVAQEPERFAAKANLFQGLDPTYVRALLSGLREAASSKKTFPWEPVLSLCLWVVEQPRDIEGRGKPSAFLDVDPHWGWTRTEIARLIAKGLEKDLVEFSLRERVWQILAPLTEDIDPVPKYEEIDKDRPESPLEIAINSTRGEALEAVFHYAFWIRRNLKEQEKETPRQTLDIMPEVREVLEKHLTQDPSLAIRSLYGFWFPWITSLDPGWAKEKVSLIFPVEESQKPFFDASWAAYIMYHSPHPEALKFLRQRYALAIERMGEPKNEGAAHALEGRLGEHLVILYGMKAIDLEDPLLSRFFEKASPSLRKRTLEFAGKSVWNKKESIPPETLERFKRLWEWYMELAGHNPQEHQEGLSAFGWWFISGKFDDKWAIDNLSRVLDIAKEVEAAERVIQGLAEFTEQMPLERVRCLRKIVEGKLKGWEILFAKDSIRHLLSQALKSEDTEAAKEARKLVSYLCSWGYTEFNDLLKTI</sequence>
<dbReference type="InterPro" id="IPR016024">
    <property type="entry name" value="ARM-type_fold"/>
</dbReference>